<protein>
    <recommendedName>
        <fullName evidence="6">Twin-arginine translocation signal domain-containing protein</fullName>
    </recommendedName>
</protein>
<accession>A0A2U2APN9</accession>
<evidence type="ECO:0000313" key="2">
    <source>
        <dbReference type="EMBL" id="PWD85484.1"/>
    </source>
</evidence>
<dbReference type="OrthoDB" id="7531606at2"/>
<proteinExistence type="predicted"/>
<sequence>MDRKPFHPSRRQFLKISALVAISSMTTPISHALTLTGDRDQDLINPPNRRSISYQGDKIRSLDFDSHYFPLRSYQMETSLLSISPALF</sequence>
<dbReference type="InterPro" id="IPR006311">
    <property type="entry name" value="TAT_signal"/>
</dbReference>
<feature type="signal peptide" evidence="1">
    <location>
        <begin position="1"/>
        <end position="32"/>
    </location>
</feature>
<gene>
    <name evidence="2" type="ORF">DC077_07720</name>
    <name evidence="3" type="ORF">DC078_07345</name>
</gene>
<comment type="caution">
    <text evidence="2">The sequence shown here is derived from an EMBL/GenBank/DDBJ whole genome shotgun (WGS) entry which is preliminary data.</text>
</comment>
<evidence type="ECO:0008006" key="6">
    <source>
        <dbReference type="Google" id="ProtNLM"/>
    </source>
</evidence>
<dbReference type="EMBL" id="QEWV01000006">
    <property type="protein sequence ID" value="PWD91328.1"/>
    <property type="molecule type" value="Genomic_DNA"/>
</dbReference>
<evidence type="ECO:0000313" key="4">
    <source>
        <dbReference type="Proteomes" id="UP000245059"/>
    </source>
</evidence>
<keyword evidence="5" id="KW-1185">Reference proteome</keyword>
<dbReference type="EMBL" id="QEWW01000005">
    <property type="protein sequence ID" value="PWD85484.1"/>
    <property type="molecule type" value="Genomic_DNA"/>
</dbReference>
<name>A0A2U2APN9_9GAMM</name>
<dbReference type="RefSeq" id="WP_109201927.1">
    <property type="nucleotide sequence ID" value="NZ_QEWS01000006.1"/>
</dbReference>
<reference evidence="4 5" key="2">
    <citation type="submission" date="2018-05" db="EMBL/GenBank/DDBJ databases">
        <title>Ignatzschineria dubaiensis sp. nov., isolated from necrotic foot tissues of dromedaries (Camelus dromedarius) and associated maggots in Dubai, United Arab Emirates.</title>
        <authorList>
            <person name="Tsang C.C."/>
            <person name="Tang J.Y.M."/>
            <person name="Fong J.Y.H."/>
            <person name="Kinne J."/>
            <person name="Lee H.H."/>
            <person name="Joseph M."/>
            <person name="Jose S."/>
            <person name="Schuster R.K."/>
            <person name="Tang Y."/>
            <person name="Sivakumar S."/>
            <person name="Chen J.H.K."/>
            <person name="Teng J.L.L."/>
            <person name="Lau S.K.P."/>
            <person name="Wernery U."/>
            <person name="Woo P.C.Y."/>
        </authorList>
    </citation>
    <scope>NUCLEOTIDE SEQUENCE [LARGE SCALE GENOMIC DNA]</scope>
    <source>
        <strain evidence="4">UAE-HKU57</strain>
        <strain evidence="5">UAE-HKU58</strain>
    </source>
</reference>
<evidence type="ECO:0000256" key="1">
    <source>
        <dbReference type="SAM" id="SignalP"/>
    </source>
</evidence>
<dbReference type="Proteomes" id="UP000245059">
    <property type="component" value="Unassembled WGS sequence"/>
</dbReference>
<keyword evidence="1" id="KW-0732">Signal</keyword>
<dbReference type="AlphaFoldDB" id="A0A2U2APN9"/>
<evidence type="ECO:0000313" key="3">
    <source>
        <dbReference type="EMBL" id="PWD91328.1"/>
    </source>
</evidence>
<dbReference type="PROSITE" id="PS51318">
    <property type="entry name" value="TAT"/>
    <property type="match status" value="1"/>
</dbReference>
<dbReference type="Proteomes" id="UP000245217">
    <property type="component" value="Unassembled WGS sequence"/>
</dbReference>
<reference evidence="2" key="1">
    <citation type="journal article" date="2018" name="Genome Announc.">
        <title>Ignatzschineria cameli sp. nov., isolated from necrotic foot tissue of dromedaries (Camelus dromedarius) and associated maggots (Wohlfahrtia species) in Dubai.</title>
        <authorList>
            <person name="Tsang C.C."/>
            <person name="Tang J.Y."/>
            <person name="Fong J.Y."/>
            <person name="Kinne J."/>
            <person name="Lee H.H."/>
            <person name="Joseph M."/>
            <person name="Jose S."/>
            <person name="Schuster R.K."/>
            <person name="Tang Y."/>
            <person name="Sivakumar S."/>
            <person name="Chen J.H."/>
            <person name="Teng J.L."/>
            <person name="Lau S.K."/>
            <person name="Wernery U."/>
            <person name="Woo P.C."/>
        </authorList>
    </citation>
    <scope>NUCLEOTIDE SEQUENCE</scope>
    <source>
        <strain evidence="2">UAE-HKU57</strain>
        <strain evidence="3">UAE-HKU58</strain>
    </source>
</reference>
<evidence type="ECO:0000313" key="5">
    <source>
        <dbReference type="Proteomes" id="UP000245217"/>
    </source>
</evidence>
<organism evidence="2 4">
    <name type="scientific">Ignatzschineria cameli</name>
    <dbReference type="NCBI Taxonomy" id="2182793"/>
    <lineage>
        <taxon>Bacteria</taxon>
        <taxon>Pseudomonadati</taxon>
        <taxon>Pseudomonadota</taxon>
        <taxon>Gammaproteobacteria</taxon>
        <taxon>Cardiobacteriales</taxon>
        <taxon>Ignatzschineriaceae</taxon>
        <taxon>Ignatzschineria</taxon>
    </lineage>
</organism>
<feature type="chain" id="PRO_5015681525" description="Twin-arginine translocation signal domain-containing protein" evidence="1">
    <location>
        <begin position="33"/>
        <end position="88"/>
    </location>
</feature>